<keyword evidence="5" id="KW-0665">Pyrimidine biosynthesis</keyword>
<organism evidence="7">
    <name type="scientific">marine sediment metagenome</name>
    <dbReference type="NCBI Taxonomy" id="412755"/>
    <lineage>
        <taxon>unclassified sequences</taxon>
        <taxon>metagenomes</taxon>
        <taxon>ecological metagenomes</taxon>
    </lineage>
</organism>
<dbReference type="AlphaFoldDB" id="A0A0F9AM27"/>
<dbReference type="NCBIfam" id="NF001729">
    <property type="entry name" value="PRK00455.1-3"/>
    <property type="match status" value="1"/>
</dbReference>
<dbReference type="EC" id="2.4.2.10" evidence="2"/>
<dbReference type="GO" id="GO:0044205">
    <property type="term" value="P:'de novo' UMP biosynthetic process"/>
    <property type="evidence" value="ECO:0007669"/>
    <property type="project" value="UniProtKB-UniPathway"/>
</dbReference>
<evidence type="ECO:0000256" key="4">
    <source>
        <dbReference type="ARBA" id="ARBA00022679"/>
    </source>
</evidence>
<dbReference type="EMBL" id="LAZR01053987">
    <property type="protein sequence ID" value="KKK79524.1"/>
    <property type="molecule type" value="Genomic_DNA"/>
</dbReference>
<keyword evidence="3" id="KW-0328">Glycosyltransferase</keyword>
<reference evidence="7" key="1">
    <citation type="journal article" date="2015" name="Nature">
        <title>Complex archaea that bridge the gap between prokaryotes and eukaryotes.</title>
        <authorList>
            <person name="Spang A."/>
            <person name="Saw J.H."/>
            <person name="Jorgensen S.L."/>
            <person name="Zaremba-Niedzwiedzka K."/>
            <person name="Martijn J."/>
            <person name="Lind A.E."/>
            <person name="van Eijk R."/>
            <person name="Schleper C."/>
            <person name="Guy L."/>
            <person name="Ettema T.J."/>
        </authorList>
    </citation>
    <scope>NUCLEOTIDE SEQUENCE</scope>
</reference>
<dbReference type="InterPro" id="IPR000836">
    <property type="entry name" value="PRTase_dom"/>
</dbReference>
<name>A0A0F9AM27_9ZZZZ</name>
<keyword evidence="4" id="KW-0808">Transferase</keyword>
<sequence>MSIPTGSPPKDEIARLTARMLLEIGAVHFNAREPFTLASGLPSPTYIDCRKLISFPRIRAALMDFLAVTVMREAGFEAFDNIAGGETAGIPFAALVAERMALPMSYVRKKPKGYGRNARIEGVMTEGQRVLLVEDLTTDGGSKLSFVDAIRETGAECAHTAVIFYYGIFPDTIERLDAHGVALHHLCTWWDVLAEARESESFDAETLAEVAAFLNDPRGSNVRSTPDSSITPNTYLRNGNCLNSEASSPLNCRAVCRRSSGLSKAVRCGRWLRVSEGRSH</sequence>
<accession>A0A0F9AM27</accession>
<dbReference type="SUPFAM" id="SSF53271">
    <property type="entry name" value="PRTase-like"/>
    <property type="match status" value="1"/>
</dbReference>
<evidence type="ECO:0000313" key="7">
    <source>
        <dbReference type="EMBL" id="KKK79524.1"/>
    </source>
</evidence>
<comment type="pathway">
    <text evidence="1">Pyrimidine metabolism; UMP biosynthesis via de novo pathway; UMP from orotate: step 1/2.</text>
</comment>
<dbReference type="PANTHER" id="PTHR19278:SF9">
    <property type="entry name" value="URIDINE 5'-MONOPHOSPHATE SYNTHASE"/>
    <property type="match status" value="1"/>
</dbReference>
<proteinExistence type="inferred from homology"/>
<comment type="caution">
    <text evidence="7">The sequence shown here is derived from an EMBL/GenBank/DDBJ whole genome shotgun (WGS) entry which is preliminary data.</text>
</comment>
<dbReference type="UniPathway" id="UPA00070">
    <property type="reaction ID" value="UER00119"/>
</dbReference>
<feature type="domain" description="Phosphoribosyltransferase" evidence="6">
    <location>
        <begin position="65"/>
        <end position="165"/>
    </location>
</feature>
<evidence type="ECO:0000256" key="3">
    <source>
        <dbReference type="ARBA" id="ARBA00022676"/>
    </source>
</evidence>
<dbReference type="InterPro" id="IPR023031">
    <property type="entry name" value="OPRT"/>
</dbReference>
<dbReference type="InterPro" id="IPR004467">
    <property type="entry name" value="Or_phspho_trans_dom"/>
</dbReference>
<dbReference type="InterPro" id="IPR029057">
    <property type="entry name" value="PRTase-like"/>
</dbReference>
<dbReference type="GO" id="GO:0019856">
    <property type="term" value="P:pyrimidine nucleobase biosynthetic process"/>
    <property type="evidence" value="ECO:0007669"/>
    <property type="project" value="TreeGrafter"/>
</dbReference>
<dbReference type="PANTHER" id="PTHR19278">
    <property type="entry name" value="OROTATE PHOSPHORIBOSYLTRANSFERASE"/>
    <property type="match status" value="1"/>
</dbReference>
<evidence type="ECO:0000256" key="5">
    <source>
        <dbReference type="ARBA" id="ARBA00022975"/>
    </source>
</evidence>
<dbReference type="HAMAP" id="MF_01208">
    <property type="entry name" value="PyrE"/>
    <property type="match status" value="1"/>
</dbReference>
<gene>
    <name evidence="7" type="ORF">LCGC14_2832630</name>
</gene>
<dbReference type="GO" id="GO:0004588">
    <property type="term" value="F:orotate phosphoribosyltransferase activity"/>
    <property type="evidence" value="ECO:0007669"/>
    <property type="project" value="UniProtKB-EC"/>
</dbReference>
<dbReference type="Pfam" id="PF00156">
    <property type="entry name" value="Pribosyltran"/>
    <property type="match status" value="1"/>
</dbReference>
<dbReference type="CDD" id="cd06223">
    <property type="entry name" value="PRTases_typeI"/>
    <property type="match status" value="1"/>
</dbReference>
<evidence type="ECO:0000259" key="6">
    <source>
        <dbReference type="Pfam" id="PF00156"/>
    </source>
</evidence>
<evidence type="ECO:0000256" key="2">
    <source>
        <dbReference type="ARBA" id="ARBA00011971"/>
    </source>
</evidence>
<protein>
    <recommendedName>
        <fullName evidence="2">orotate phosphoribosyltransferase</fullName>
        <ecNumber evidence="2">2.4.2.10</ecNumber>
    </recommendedName>
</protein>
<evidence type="ECO:0000256" key="1">
    <source>
        <dbReference type="ARBA" id="ARBA00004889"/>
    </source>
</evidence>
<dbReference type="Gene3D" id="3.40.50.2020">
    <property type="match status" value="1"/>
</dbReference>
<dbReference type="NCBIfam" id="TIGR00336">
    <property type="entry name" value="pyrE"/>
    <property type="match status" value="1"/>
</dbReference>